<evidence type="ECO:0000313" key="14">
    <source>
        <dbReference type="Proteomes" id="UP001164746"/>
    </source>
</evidence>
<comment type="catalytic activity">
    <reaction evidence="8">
        <text>a D-hexose + ATP = a D-hexose 6-phosphate + ADP + H(+)</text>
        <dbReference type="Rhea" id="RHEA:22740"/>
        <dbReference type="ChEBI" id="CHEBI:4194"/>
        <dbReference type="ChEBI" id="CHEBI:15378"/>
        <dbReference type="ChEBI" id="CHEBI:30616"/>
        <dbReference type="ChEBI" id="CHEBI:229467"/>
        <dbReference type="ChEBI" id="CHEBI:456216"/>
        <dbReference type="EC" id="2.7.1.1"/>
    </reaction>
    <physiologicalReaction direction="left-to-right" evidence="8">
        <dbReference type="Rhea" id="RHEA:22741"/>
    </physiologicalReaction>
</comment>
<evidence type="ECO:0000256" key="8">
    <source>
        <dbReference type="ARBA" id="ARBA00044613"/>
    </source>
</evidence>
<evidence type="ECO:0000256" key="3">
    <source>
        <dbReference type="ARBA" id="ARBA00009225"/>
    </source>
</evidence>
<sequence>MELLENRKRIKALSNDDKREKVVKALSQIVFDDAKILRMIQTFEEQIQLANSTDENKRSQTDLFWENTFVRGLFDGTECGTYLGMDLGGTNFRVVRVDMKDGKANTQTKYYNLEKKLLVGSSSELFDYIAVSLRSFLSEETFPYQEVPLGFTFSFPSRQISLKRSTISTWTKSIKCTDGVGLDSVSLLEEAIDRLGRDTFPVRVNVVARISDTTGTLLAGNLLDHECKIGLILEKWDTCYKDNDPSDKVVINCEFGALGDNGCLDFMKTEFDRELDRHSNHPGSYTFEKHYSGHYLGELVRLALVRLAADGLVFAETPCDKLSERWALTTSHVTDIERVTDGDSPTLQAFLEEFGVSSPSEDDILLVREVCELMSTRGAYIVATAMVVLLNHIDLPEVTIAVDGSLYEHHPKYHNNMASFIAKWRPQTKVIVKDALSGRGLLPR</sequence>
<feature type="domain" description="Hexokinase N-terminal" evidence="11">
    <location>
        <begin position="23"/>
        <end position="220"/>
    </location>
</feature>
<comment type="similarity">
    <text evidence="3 10">Belongs to the hexokinase family.</text>
</comment>
<dbReference type="InterPro" id="IPR022673">
    <property type="entry name" value="Hexokinase_C"/>
</dbReference>
<dbReference type="InterPro" id="IPR043129">
    <property type="entry name" value="ATPase_NBD"/>
</dbReference>
<dbReference type="PROSITE" id="PS51748">
    <property type="entry name" value="HEXOKINASE_2"/>
    <property type="match status" value="1"/>
</dbReference>
<dbReference type="InterPro" id="IPR001312">
    <property type="entry name" value="Hexokinase"/>
</dbReference>
<dbReference type="EMBL" id="CP111017">
    <property type="protein sequence ID" value="WAR08408.1"/>
    <property type="molecule type" value="Genomic_DNA"/>
</dbReference>
<keyword evidence="7 10" id="KW-0067">ATP-binding</keyword>
<proteinExistence type="inferred from homology"/>
<comment type="pathway">
    <text evidence="1">Carbohydrate degradation; glycolysis; D-glyceraldehyde 3-phosphate and glycerone phosphate from D-glucose: step 1/4.</text>
</comment>
<keyword evidence="14" id="KW-1185">Reference proteome</keyword>
<dbReference type="Gene3D" id="3.40.367.20">
    <property type="match status" value="1"/>
</dbReference>
<accession>A0ABY7EID6</accession>
<keyword evidence="6 10" id="KW-0418">Kinase</keyword>
<evidence type="ECO:0000256" key="6">
    <source>
        <dbReference type="ARBA" id="ARBA00022777"/>
    </source>
</evidence>
<dbReference type="PANTHER" id="PTHR19443">
    <property type="entry name" value="HEXOKINASE"/>
    <property type="match status" value="1"/>
</dbReference>
<dbReference type="PANTHER" id="PTHR19443:SF54">
    <property type="entry name" value="PHOSPHOTRANSFERASE"/>
    <property type="match status" value="1"/>
</dbReference>
<keyword evidence="5 10" id="KW-0547">Nucleotide-binding</keyword>
<dbReference type="InterPro" id="IPR022672">
    <property type="entry name" value="Hexokinase_N"/>
</dbReference>
<dbReference type="PRINTS" id="PR00475">
    <property type="entry name" value="HEXOKINASE"/>
</dbReference>
<organism evidence="13 14">
    <name type="scientific">Mya arenaria</name>
    <name type="common">Soft-shell clam</name>
    <dbReference type="NCBI Taxonomy" id="6604"/>
    <lineage>
        <taxon>Eukaryota</taxon>
        <taxon>Metazoa</taxon>
        <taxon>Spiralia</taxon>
        <taxon>Lophotrochozoa</taxon>
        <taxon>Mollusca</taxon>
        <taxon>Bivalvia</taxon>
        <taxon>Autobranchia</taxon>
        <taxon>Heteroconchia</taxon>
        <taxon>Euheterodonta</taxon>
        <taxon>Imparidentia</taxon>
        <taxon>Neoheterodontei</taxon>
        <taxon>Myida</taxon>
        <taxon>Myoidea</taxon>
        <taxon>Myidae</taxon>
        <taxon>Mya</taxon>
    </lineage>
</organism>
<evidence type="ECO:0000256" key="9">
    <source>
        <dbReference type="ARBA" id="ARBA00048160"/>
    </source>
</evidence>
<dbReference type="Pfam" id="PF03727">
    <property type="entry name" value="Hexokinase_2"/>
    <property type="match status" value="1"/>
</dbReference>
<keyword evidence="10" id="KW-0324">Glycolysis</keyword>
<evidence type="ECO:0000259" key="11">
    <source>
        <dbReference type="Pfam" id="PF00349"/>
    </source>
</evidence>
<evidence type="ECO:0000256" key="4">
    <source>
        <dbReference type="ARBA" id="ARBA00022679"/>
    </source>
</evidence>
<protein>
    <recommendedName>
        <fullName evidence="10">Phosphotransferase</fullName>
        <ecNumber evidence="10">2.7.1.-</ecNumber>
    </recommendedName>
</protein>
<dbReference type="Gene3D" id="3.30.420.40">
    <property type="match status" value="1"/>
</dbReference>
<name>A0ABY7EID6_MYAAR</name>
<dbReference type="Proteomes" id="UP001164746">
    <property type="component" value="Chromosome 6"/>
</dbReference>
<keyword evidence="4 10" id="KW-0808">Transferase</keyword>
<evidence type="ECO:0000313" key="13">
    <source>
        <dbReference type="EMBL" id="WAR08408.1"/>
    </source>
</evidence>
<dbReference type="SUPFAM" id="SSF53067">
    <property type="entry name" value="Actin-like ATPase domain"/>
    <property type="match status" value="2"/>
</dbReference>
<evidence type="ECO:0000256" key="7">
    <source>
        <dbReference type="ARBA" id="ARBA00022840"/>
    </source>
</evidence>
<evidence type="ECO:0000256" key="10">
    <source>
        <dbReference type="RuleBase" id="RU362007"/>
    </source>
</evidence>
<comment type="catalytic activity">
    <reaction evidence="9">
        <text>D-glucose + ATP = D-glucose 6-phosphate + ADP + H(+)</text>
        <dbReference type="Rhea" id="RHEA:17825"/>
        <dbReference type="ChEBI" id="CHEBI:4167"/>
        <dbReference type="ChEBI" id="CHEBI:15378"/>
        <dbReference type="ChEBI" id="CHEBI:30616"/>
        <dbReference type="ChEBI" id="CHEBI:61548"/>
        <dbReference type="ChEBI" id="CHEBI:456216"/>
        <dbReference type="EC" id="2.7.1.1"/>
    </reaction>
    <physiologicalReaction direction="left-to-right" evidence="9">
        <dbReference type="Rhea" id="RHEA:17826"/>
    </physiologicalReaction>
</comment>
<dbReference type="EC" id="2.7.1.-" evidence="10"/>
<comment type="pathway">
    <text evidence="2">Carbohydrate metabolism; hexose metabolism.</text>
</comment>
<evidence type="ECO:0000256" key="5">
    <source>
        <dbReference type="ARBA" id="ARBA00022741"/>
    </source>
</evidence>
<reference evidence="13" key="1">
    <citation type="submission" date="2022-11" db="EMBL/GenBank/DDBJ databases">
        <title>Centuries of genome instability and evolution in soft-shell clam transmissible cancer (bioRxiv).</title>
        <authorList>
            <person name="Hart S.F.M."/>
            <person name="Yonemitsu M.A."/>
            <person name="Giersch R.M."/>
            <person name="Beal B.F."/>
            <person name="Arriagada G."/>
            <person name="Davis B.W."/>
            <person name="Ostrander E.A."/>
            <person name="Goff S.P."/>
            <person name="Metzger M.J."/>
        </authorList>
    </citation>
    <scope>NUCLEOTIDE SEQUENCE</scope>
    <source>
        <strain evidence="13">MELC-2E11</strain>
        <tissue evidence="13">Siphon/mantle</tissue>
    </source>
</reference>
<gene>
    <name evidence="13" type="ORF">MAR_018366</name>
</gene>
<feature type="domain" description="Hexokinase C-terminal" evidence="12">
    <location>
        <begin position="240"/>
        <end position="436"/>
    </location>
</feature>
<evidence type="ECO:0000259" key="12">
    <source>
        <dbReference type="Pfam" id="PF03727"/>
    </source>
</evidence>
<evidence type="ECO:0000256" key="1">
    <source>
        <dbReference type="ARBA" id="ARBA00004888"/>
    </source>
</evidence>
<dbReference type="Pfam" id="PF00349">
    <property type="entry name" value="Hexokinase_1"/>
    <property type="match status" value="1"/>
</dbReference>
<evidence type="ECO:0000256" key="2">
    <source>
        <dbReference type="ARBA" id="ARBA00005028"/>
    </source>
</evidence>